<dbReference type="OrthoDB" id="389687at2"/>
<dbReference type="EMBL" id="CP006934">
    <property type="protein sequence ID" value="AHI53887.1"/>
    <property type="molecule type" value="Genomic_DNA"/>
</dbReference>
<dbReference type="HOGENOM" id="CLU_074348_0_0_14"/>
<feature type="region of interest" description="Disordered" evidence="1">
    <location>
        <begin position="131"/>
        <end position="173"/>
    </location>
</feature>
<dbReference type="RefSeq" id="WP_025251028.1">
    <property type="nucleotide sequence ID" value="NZ_CP006934.1"/>
</dbReference>
<proteinExistence type="predicted"/>
<evidence type="ECO:0000313" key="2">
    <source>
        <dbReference type="EMBL" id="AHI53887.1"/>
    </source>
</evidence>
<sequence>MALPQYPKFCNIHQVIHICENMDPMFLVKKEEEKLASKVRRLHGKQTEEELEVERLKNAKNTVKKGSLADILANAKKNISIEKNKLKGGEIGQDSSSDDEGKIDETSLSNRMLALRAKTLGESEVTTIKPVLKNKTEESPTKNSTKVPFSKLNNSNENNQINQSSNSSSGGDYLTEVKERHQSMYSAVRMSELRQQRPKAAIHLPKKRSSAKPKIVGETKVETNSKNITVKKTAKITTPSKTNSTIATKNKTSSVIKQDKSLVQKATNSSKITKKDDSLKISKEKLDKPVFTKAETKKLIEEAVKIALKKVGKIE</sequence>
<dbReference type="STRING" id="1276257.SSABA_v1c04800"/>
<reference evidence="2 3" key="1">
    <citation type="journal article" date="2014" name="Genome Biol. Evol.">
        <title>Molecular evolution of the substrate utilization strategies and putative virulence factors in mosquito-associated Spiroplasma species.</title>
        <authorList>
            <person name="Chang T.H."/>
            <person name="Lo W.S."/>
            <person name="Ku C."/>
            <person name="Chen L.L."/>
            <person name="Kuo C.H."/>
        </authorList>
    </citation>
    <scope>NUCLEOTIDE SEQUENCE [LARGE SCALE GENOMIC DNA]</scope>
    <source>
        <strain evidence="2">Ar-1343</strain>
    </source>
</reference>
<accession>W6AA09</accession>
<name>W6AA09_9MOLU</name>
<dbReference type="AlphaFoldDB" id="W6AA09"/>
<dbReference type="KEGG" id="ssab:SSABA_v1c04800"/>
<feature type="compositionally biased region" description="Low complexity" evidence="1">
    <location>
        <begin position="153"/>
        <end position="169"/>
    </location>
</feature>
<organism evidence="2 3">
    <name type="scientific">Spiroplasma sabaudiense Ar-1343</name>
    <dbReference type="NCBI Taxonomy" id="1276257"/>
    <lineage>
        <taxon>Bacteria</taxon>
        <taxon>Bacillati</taxon>
        <taxon>Mycoplasmatota</taxon>
        <taxon>Mollicutes</taxon>
        <taxon>Entomoplasmatales</taxon>
        <taxon>Spiroplasmataceae</taxon>
        <taxon>Spiroplasma</taxon>
    </lineage>
</organism>
<gene>
    <name evidence="2" type="ORF">SSABA_v1c04800</name>
</gene>
<evidence type="ECO:0000256" key="1">
    <source>
        <dbReference type="SAM" id="MobiDB-lite"/>
    </source>
</evidence>
<dbReference type="Proteomes" id="UP000019265">
    <property type="component" value="Chromosome"/>
</dbReference>
<evidence type="ECO:0000313" key="3">
    <source>
        <dbReference type="Proteomes" id="UP000019265"/>
    </source>
</evidence>
<dbReference type="PATRIC" id="fig|1276257.3.peg.490"/>
<protein>
    <submittedName>
        <fullName evidence="2">Uncharacterized protein</fullName>
    </submittedName>
</protein>
<keyword evidence="3" id="KW-1185">Reference proteome</keyword>